<sequence>MGILSSIFGNSKKLPFKKTVRFERVKSDFEINVGDEINIWNKPNTKQVNLYAKGSVGGNGLVGTKIDSTISYHLDKTENLFVENKIVGITNNSIDLFVNMYADKKAVQQIEQNYKTEWIEKLNKKYNPKSSWELRFFSENKIGKNDFQIQTIDKSQIEEFYQKDEQTIWLTDKNGNKLPAENRIRSGGTEKTLRAVFTGHELEVVDFKKENYWYYIEIGIKK</sequence>
<dbReference type="AlphaFoldDB" id="A0A1M6H6R2"/>
<dbReference type="EMBL" id="FQZH01000002">
    <property type="protein sequence ID" value="SHJ17872.1"/>
    <property type="molecule type" value="Genomic_DNA"/>
</dbReference>
<accession>A0A1M6H6R2</accession>
<dbReference type="Proteomes" id="UP000184232">
    <property type="component" value="Unassembled WGS sequence"/>
</dbReference>
<protein>
    <submittedName>
        <fullName evidence="1">Uncharacterized protein</fullName>
    </submittedName>
</protein>
<name>A0A1M6H6R2_9FLAO</name>
<reference evidence="1 2" key="1">
    <citation type="submission" date="2016-11" db="EMBL/GenBank/DDBJ databases">
        <authorList>
            <person name="Jaros S."/>
            <person name="Januszkiewicz K."/>
            <person name="Wedrychowicz H."/>
        </authorList>
    </citation>
    <scope>NUCLEOTIDE SEQUENCE [LARGE SCALE GENOMIC DNA]</scope>
    <source>
        <strain evidence="1 2">DSM 22807</strain>
    </source>
</reference>
<dbReference type="OrthoDB" id="1442386at2"/>
<organism evidence="1 2">
    <name type="scientific">Flavobacterium haoranii</name>
    <dbReference type="NCBI Taxonomy" id="683124"/>
    <lineage>
        <taxon>Bacteria</taxon>
        <taxon>Pseudomonadati</taxon>
        <taxon>Bacteroidota</taxon>
        <taxon>Flavobacteriia</taxon>
        <taxon>Flavobacteriales</taxon>
        <taxon>Flavobacteriaceae</taxon>
        <taxon>Flavobacterium</taxon>
    </lineage>
</organism>
<evidence type="ECO:0000313" key="2">
    <source>
        <dbReference type="Proteomes" id="UP000184232"/>
    </source>
</evidence>
<evidence type="ECO:0000313" key="1">
    <source>
        <dbReference type="EMBL" id="SHJ17872.1"/>
    </source>
</evidence>
<gene>
    <name evidence="1" type="ORF">SAMN05444337_1447</name>
</gene>
<keyword evidence="2" id="KW-1185">Reference proteome</keyword>
<proteinExistence type="predicted"/>
<dbReference type="RefSeq" id="WP_072783519.1">
    <property type="nucleotide sequence ID" value="NZ_CP045292.1"/>
</dbReference>